<dbReference type="CDD" id="cd03714">
    <property type="entry name" value="RT_DIRS1"/>
    <property type="match status" value="1"/>
</dbReference>
<accession>A0A1Y1M5T5</accession>
<evidence type="ECO:0000313" key="2">
    <source>
        <dbReference type="EMBL" id="JAV81084.1"/>
    </source>
</evidence>
<dbReference type="CDD" id="cd09275">
    <property type="entry name" value="RNase_HI_RT_DIRS1"/>
    <property type="match status" value="1"/>
</dbReference>
<proteinExistence type="predicted"/>
<dbReference type="Gene3D" id="3.10.10.10">
    <property type="entry name" value="HIV Type 1 Reverse Transcriptase, subunit A, domain 1"/>
    <property type="match status" value="1"/>
</dbReference>
<organism evidence="2">
    <name type="scientific">Photinus pyralis</name>
    <name type="common">Common eastern firefly</name>
    <name type="synonym">Lampyris pyralis</name>
    <dbReference type="NCBI Taxonomy" id="7054"/>
    <lineage>
        <taxon>Eukaryota</taxon>
        <taxon>Metazoa</taxon>
        <taxon>Ecdysozoa</taxon>
        <taxon>Arthropoda</taxon>
        <taxon>Hexapoda</taxon>
        <taxon>Insecta</taxon>
        <taxon>Pterygota</taxon>
        <taxon>Neoptera</taxon>
        <taxon>Endopterygota</taxon>
        <taxon>Coleoptera</taxon>
        <taxon>Polyphaga</taxon>
        <taxon>Elateriformia</taxon>
        <taxon>Elateroidea</taxon>
        <taxon>Lampyridae</taxon>
        <taxon>Lampyrinae</taxon>
        <taxon>Photinus</taxon>
    </lineage>
</organism>
<dbReference type="PANTHER" id="PTHR33050:SF7">
    <property type="entry name" value="RIBONUCLEASE H"/>
    <property type="match status" value="1"/>
</dbReference>
<dbReference type="AlphaFoldDB" id="A0A1Y1M5T5"/>
<dbReference type="Gene3D" id="3.30.70.270">
    <property type="match status" value="1"/>
</dbReference>
<dbReference type="SUPFAM" id="SSF56672">
    <property type="entry name" value="DNA/RNA polymerases"/>
    <property type="match status" value="1"/>
</dbReference>
<dbReference type="GO" id="GO:0009307">
    <property type="term" value="P:DNA restriction-modification system"/>
    <property type="evidence" value="ECO:0007669"/>
    <property type="project" value="InterPro"/>
</dbReference>
<dbReference type="GO" id="GO:0009007">
    <property type="term" value="F:site-specific DNA-methyltransferase (adenine-specific) activity"/>
    <property type="evidence" value="ECO:0007669"/>
    <property type="project" value="InterPro"/>
</dbReference>
<dbReference type="InterPro" id="IPR043128">
    <property type="entry name" value="Rev_trsase/Diguanyl_cyclase"/>
</dbReference>
<dbReference type="Pfam" id="PF00078">
    <property type="entry name" value="RVT_1"/>
    <property type="match status" value="1"/>
</dbReference>
<dbReference type="GO" id="GO:0071897">
    <property type="term" value="P:DNA biosynthetic process"/>
    <property type="evidence" value="ECO:0007669"/>
    <property type="project" value="UniProtKB-ARBA"/>
</dbReference>
<evidence type="ECO:0000259" key="1">
    <source>
        <dbReference type="PROSITE" id="PS50878"/>
    </source>
</evidence>
<dbReference type="Pfam" id="PF05869">
    <property type="entry name" value="Dam"/>
    <property type="match status" value="1"/>
</dbReference>
<dbReference type="EMBL" id="GEZM01039934">
    <property type="protein sequence ID" value="JAV81084.1"/>
    <property type="molecule type" value="Transcribed_RNA"/>
</dbReference>
<dbReference type="InterPro" id="IPR008593">
    <property type="entry name" value="Dam_MeTrfase"/>
</dbReference>
<sequence length="510" mass="59229">MEDHKTVTKLIQKGSFMATLDLKDAYHLIPIFKQHKKYLRFYFNSQLYEYNCLPFGLNSAPLVFTKIMKPILAYLRSRNHTCVLFLDDFLLFGNSQKECHNNIMSTIKLLQNLGFIVNYKKSVLCPSTCVRYLGFLYNSTTMTVSLPEEKIFKVLKLLRKFSNSRNCRIREFARFLGTLCSICPAVKYGWVYTKLFEREKFLALKKSAGNFNAKMEISSILKEDFKWWLTNLSTANNSIKKDSYCMEVFSDASNTGWGGYCNGERIHGFWTESEKTYHINYLELKAVYLVLKHFAKNASDCNILFRVDNTTAMAYINKMGSVQHQSLNKLSRIIWQWCEGKNIYLYASYIKSKDNFEADAQSRLKLSKETEWEISNLVFKDIISTFGKPEVDLFASKMNAKCKRFVSWLGDSECIAVDAFTIKWNKFFFYAFPPFSVILRALQKIKGEKARGIVVVPFWTSQPWYPLFTSLLESTPLVFEANERLLSFRNVPHPLWRKISLVAGVLSSKP</sequence>
<dbReference type="PANTHER" id="PTHR33050">
    <property type="entry name" value="REVERSE TRANSCRIPTASE DOMAIN-CONTAINING PROTEIN"/>
    <property type="match status" value="1"/>
</dbReference>
<dbReference type="PROSITE" id="PS50878">
    <property type="entry name" value="RT_POL"/>
    <property type="match status" value="1"/>
</dbReference>
<name>A0A1Y1M5T5_PHOPY</name>
<reference evidence="2" key="1">
    <citation type="journal article" date="2016" name="Sci. Rep.">
        <title>Molecular characterization of firefly nuptial gifts: a multi-omics approach sheds light on postcopulatory sexual selection.</title>
        <authorList>
            <person name="Al-Wathiqui N."/>
            <person name="Fallon T.R."/>
            <person name="South A."/>
            <person name="Weng J.K."/>
            <person name="Lewis S.M."/>
        </authorList>
    </citation>
    <scope>NUCLEOTIDE SEQUENCE</scope>
</reference>
<feature type="domain" description="Reverse transcriptase" evidence="1">
    <location>
        <begin position="1"/>
        <end position="137"/>
    </location>
</feature>
<dbReference type="InterPro" id="IPR000477">
    <property type="entry name" value="RT_dom"/>
</dbReference>
<dbReference type="InterPro" id="IPR043502">
    <property type="entry name" value="DNA/RNA_pol_sf"/>
</dbReference>
<dbReference type="InterPro" id="IPR052055">
    <property type="entry name" value="Hepadnavirus_pol/RT"/>
</dbReference>
<protein>
    <recommendedName>
        <fullName evidence="1">Reverse transcriptase domain-containing protein</fullName>
    </recommendedName>
</protein>
<dbReference type="GO" id="GO:0003677">
    <property type="term" value="F:DNA binding"/>
    <property type="evidence" value="ECO:0007669"/>
    <property type="project" value="InterPro"/>
</dbReference>